<evidence type="ECO:0000313" key="2">
    <source>
        <dbReference type="Proteomes" id="UP000626109"/>
    </source>
</evidence>
<name>A0A813IIL9_POLGL</name>
<reference evidence="1" key="1">
    <citation type="submission" date="2021-02" db="EMBL/GenBank/DDBJ databases">
        <authorList>
            <person name="Dougan E. K."/>
            <person name="Rhodes N."/>
            <person name="Thang M."/>
            <person name="Chan C."/>
        </authorList>
    </citation>
    <scope>NUCLEOTIDE SEQUENCE</scope>
</reference>
<dbReference type="Proteomes" id="UP000626109">
    <property type="component" value="Unassembled WGS sequence"/>
</dbReference>
<proteinExistence type="predicted"/>
<protein>
    <submittedName>
        <fullName evidence="1">Uncharacterized protein</fullName>
    </submittedName>
</protein>
<dbReference type="AlphaFoldDB" id="A0A813IIL9"/>
<organism evidence="1 2">
    <name type="scientific">Polarella glacialis</name>
    <name type="common">Dinoflagellate</name>
    <dbReference type="NCBI Taxonomy" id="89957"/>
    <lineage>
        <taxon>Eukaryota</taxon>
        <taxon>Sar</taxon>
        <taxon>Alveolata</taxon>
        <taxon>Dinophyceae</taxon>
        <taxon>Suessiales</taxon>
        <taxon>Suessiaceae</taxon>
        <taxon>Polarella</taxon>
    </lineage>
</organism>
<gene>
    <name evidence="1" type="ORF">PGLA2088_LOCUS7924</name>
</gene>
<evidence type="ECO:0000313" key="1">
    <source>
        <dbReference type="EMBL" id="CAE8650021.1"/>
    </source>
</evidence>
<accession>A0A813IIL9</accession>
<comment type="caution">
    <text evidence="1">The sequence shown here is derived from an EMBL/GenBank/DDBJ whole genome shotgun (WGS) entry which is preliminary data.</text>
</comment>
<dbReference type="EMBL" id="CAJNNW010008436">
    <property type="protein sequence ID" value="CAE8650021.1"/>
    <property type="molecule type" value="Genomic_DNA"/>
</dbReference>
<sequence length="162" mass="17624">MHPRIEPQEVQAHARADFRVEGLHNYRLSLSAESDWLSWSHVANPAHSDRLQVGNKTQVMPLAKAVAARVKELPESGFVLVETSLQGGASALYLRTSHLAQSLARAHSWQARPVDLTRPTRQFLCVASISPAAAASEEGAQSILQIAVFPEGPKFGRLPSSV</sequence>